<dbReference type="AlphaFoldDB" id="A0A8H3EIX9"/>
<organism evidence="2 3">
    <name type="scientific">Heterodermia speciosa</name>
    <dbReference type="NCBI Taxonomy" id="116794"/>
    <lineage>
        <taxon>Eukaryota</taxon>
        <taxon>Fungi</taxon>
        <taxon>Dikarya</taxon>
        <taxon>Ascomycota</taxon>
        <taxon>Pezizomycotina</taxon>
        <taxon>Lecanoromycetes</taxon>
        <taxon>OSLEUM clade</taxon>
        <taxon>Lecanoromycetidae</taxon>
        <taxon>Caliciales</taxon>
        <taxon>Physciaceae</taxon>
        <taxon>Heterodermia</taxon>
    </lineage>
</organism>
<dbReference type="PANTHER" id="PTHR22767:SF3">
    <property type="entry name" value="N-ALPHA-ACETYLTRANSFERASE 25, NATB AUXILIARY SUBUNIT"/>
    <property type="match status" value="1"/>
</dbReference>
<comment type="similarity">
    <text evidence="1">Belongs to the MDM20/NAA25 family.</text>
</comment>
<comment type="caution">
    <text evidence="2">The sequence shown here is derived from an EMBL/GenBank/DDBJ whole genome shotgun (WGS) entry which is preliminary data.</text>
</comment>
<dbReference type="PANTHER" id="PTHR22767">
    <property type="entry name" value="N-TERMINAL ACETYLTRANSFERASE-RELATED"/>
    <property type="match status" value="1"/>
</dbReference>
<dbReference type="EMBL" id="CAJPDS010000004">
    <property type="protein sequence ID" value="CAF9906450.1"/>
    <property type="molecule type" value="Genomic_DNA"/>
</dbReference>
<sequence length="955" mass="108156">MARPQFKRNGEIDKQLEDLVKASSWKQAVALCERRIKKGDKSDAASVAKAHVLQACPDVGRQQQGTKELERIISRDPPILDIEVLRSVHIFAVFRKSPLDRLGTPWLRAAKARPDDEKIIKAWFETMFDTRYYKYAQEAAIMYKTRFPYNHQAHFWYIITCQLLAESKDSESVVRKLNQGLVFGNLAKAAKALTNAGGKLTNGLVLENLEDLLLLLRVYQSQGRFQEALDVLDDDRAGIFSRIGNKSWQLVRHKVELLELNGQWQELWQFCRKVLSGSHPKALFPKSTSTNSAFGRMGDDWAIWSRLIIATNQICTDDTFSQAEACIDSFSVFSRNARIARLKLFASYPIEDADIKSKLSIACQEHFTDFSTKYVCFLDLSPYLPSLRPEHKVELINTGAQHTRSLTPEPNDPEAKAIQWITSEVNLLKLHYHLSVSNYPSNVARPLLDFFVCRCLRLYKLSLALDADLPISERRAGDDAAILAAMTLIHIWDLEEGTALLRCVVILETLLLRSPHNYDALLILIRLCVNVGTPSLAMDHYLQLSVKNMQNATLSWILYTRISMLHPYPYVSQSQNDEAVTVINVPENITAALEWHAGAAQLNSHYVNKMLRDGQYNMLLNALALENPLRVGFARLLLLVEWSRIQRLTGASSDVNYSNFLDDASGEVQDNRDMKVFPNYEWQSHSPFGNRVEHNAPEDILWLSHQLQIINAWDILDGSEHINGEFLRNICEADPLSIDQSSDLEKAMIKILLYGVQILASYKLGQKPEAFREHIVKGLERLASFQEIASQVLNGSSEFLEGLSTHWRPKLATPNASYLQHYFGVFDVCHAIRRCVSCVMNLNEENKIVEPASLLRLSARLMAGNKSIALKAEEQASIMQRGLRGERAVRDTVAAAFDGQDERQDMIGEELQKTIGQPNMERIAECLRDSWIEALDGIVKAARYLDSKSDLSKAL</sequence>
<accession>A0A8H3EIX9</accession>
<dbReference type="Proteomes" id="UP000664521">
    <property type="component" value="Unassembled WGS sequence"/>
</dbReference>
<dbReference type="OrthoDB" id="1874341at2759"/>
<dbReference type="Pfam" id="PF09797">
    <property type="entry name" value="NatB_MDM20"/>
    <property type="match status" value="1"/>
</dbReference>
<evidence type="ECO:0008006" key="4">
    <source>
        <dbReference type="Google" id="ProtNLM"/>
    </source>
</evidence>
<gene>
    <name evidence="2" type="ORF">HETSPECPRED_006189</name>
</gene>
<name>A0A8H3EIX9_9LECA</name>
<dbReference type="InterPro" id="IPR019183">
    <property type="entry name" value="NAA25_NatB_aux_su"/>
</dbReference>
<proteinExistence type="inferred from homology"/>
<evidence type="ECO:0000313" key="3">
    <source>
        <dbReference type="Proteomes" id="UP000664521"/>
    </source>
</evidence>
<protein>
    <recommendedName>
        <fullName evidence="4">N-acetyltransferase B complex non catalytic subunit</fullName>
    </recommendedName>
</protein>
<evidence type="ECO:0000256" key="1">
    <source>
        <dbReference type="ARBA" id="ARBA00006298"/>
    </source>
</evidence>
<evidence type="ECO:0000313" key="2">
    <source>
        <dbReference type="EMBL" id="CAF9906450.1"/>
    </source>
</evidence>
<keyword evidence="3" id="KW-1185">Reference proteome</keyword>
<dbReference type="GO" id="GO:0031416">
    <property type="term" value="C:NatB complex"/>
    <property type="evidence" value="ECO:0007669"/>
    <property type="project" value="TreeGrafter"/>
</dbReference>
<reference evidence="2" key="1">
    <citation type="submission" date="2021-03" db="EMBL/GenBank/DDBJ databases">
        <authorList>
            <person name="Tagirdzhanova G."/>
        </authorList>
    </citation>
    <scope>NUCLEOTIDE SEQUENCE</scope>
</reference>